<protein>
    <submittedName>
        <fullName evidence="1">Uncharacterized protein</fullName>
    </submittedName>
</protein>
<evidence type="ECO:0000313" key="1">
    <source>
        <dbReference type="EnsemblPlants" id="Kaladp0064s0017.1.v1.1"/>
    </source>
</evidence>
<reference evidence="1" key="1">
    <citation type="submission" date="2021-01" db="UniProtKB">
        <authorList>
            <consortium name="EnsemblPlants"/>
        </authorList>
    </citation>
    <scope>IDENTIFICATION</scope>
</reference>
<dbReference type="Proteomes" id="UP000594263">
    <property type="component" value="Unplaced"/>
</dbReference>
<evidence type="ECO:0000313" key="2">
    <source>
        <dbReference type="Proteomes" id="UP000594263"/>
    </source>
</evidence>
<dbReference type="Gramene" id="Kaladp0064s0017.1.v1.1">
    <property type="protein sequence ID" value="Kaladp0064s0017.1.v1.1"/>
    <property type="gene ID" value="Kaladp0064s0017.v1.1"/>
</dbReference>
<accession>A0A7N0UEW3</accession>
<organism evidence="1 2">
    <name type="scientific">Kalanchoe fedtschenkoi</name>
    <name type="common">Lavender scallops</name>
    <name type="synonym">South American air plant</name>
    <dbReference type="NCBI Taxonomy" id="63787"/>
    <lineage>
        <taxon>Eukaryota</taxon>
        <taxon>Viridiplantae</taxon>
        <taxon>Streptophyta</taxon>
        <taxon>Embryophyta</taxon>
        <taxon>Tracheophyta</taxon>
        <taxon>Spermatophyta</taxon>
        <taxon>Magnoliopsida</taxon>
        <taxon>eudicotyledons</taxon>
        <taxon>Gunneridae</taxon>
        <taxon>Pentapetalae</taxon>
        <taxon>Saxifragales</taxon>
        <taxon>Crassulaceae</taxon>
        <taxon>Kalanchoe</taxon>
    </lineage>
</organism>
<dbReference type="AlphaFoldDB" id="A0A7N0UEW3"/>
<keyword evidence="2" id="KW-1185">Reference proteome</keyword>
<dbReference type="EnsemblPlants" id="Kaladp0064s0017.1.v1.1">
    <property type="protein sequence ID" value="Kaladp0064s0017.1.v1.1"/>
    <property type="gene ID" value="Kaladp0064s0017.v1.1"/>
</dbReference>
<proteinExistence type="predicted"/>
<name>A0A7N0UEW3_KALFE</name>
<sequence length="75" mass="8739">MIFTDPPCRAGYPLGSMKLSSLEMVIRVKTRCSECGRADGESMACLRIHDFSITTMRTERMQFEKKWIMFTERLL</sequence>